<keyword evidence="3" id="KW-1185">Reference proteome</keyword>
<dbReference type="InterPro" id="IPR036005">
    <property type="entry name" value="Creatinase/aminopeptidase-like"/>
</dbReference>
<dbReference type="Gene3D" id="3.40.350.10">
    <property type="entry name" value="Creatinase/prolidase N-terminal domain"/>
    <property type="match status" value="1"/>
</dbReference>
<comment type="caution">
    <text evidence="2">The sequence shown here is derived from an EMBL/GenBank/DDBJ whole genome shotgun (WGS) entry which is preliminary data.</text>
</comment>
<dbReference type="SUPFAM" id="SSF53092">
    <property type="entry name" value="Creatinase/prolidase N-terminal domain"/>
    <property type="match status" value="1"/>
</dbReference>
<evidence type="ECO:0000259" key="1">
    <source>
        <dbReference type="Pfam" id="PF00557"/>
    </source>
</evidence>
<organism evidence="2 3">
    <name type="scientific">Actinomycetospora lemnae</name>
    <dbReference type="NCBI Taxonomy" id="3019891"/>
    <lineage>
        <taxon>Bacteria</taxon>
        <taxon>Bacillati</taxon>
        <taxon>Actinomycetota</taxon>
        <taxon>Actinomycetes</taxon>
        <taxon>Pseudonocardiales</taxon>
        <taxon>Pseudonocardiaceae</taxon>
        <taxon>Actinomycetospora</taxon>
    </lineage>
</organism>
<protein>
    <submittedName>
        <fullName evidence="2">Xaa-Pro peptidase family protein</fullName>
    </submittedName>
</protein>
<dbReference type="Gene3D" id="3.90.230.10">
    <property type="entry name" value="Creatinase/methionine aminopeptidase superfamily"/>
    <property type="match status" value="1"/>
</dbReference>
<reference evidence="2 3" key="1">
    <citation type="submission" date="2023-02" db="EMBL/GenBank/DDBJ databases">
        <title>Genome sequencing required for Actinomycetospora new species description.</title>
        <authorList>
            <person name="Saimee Y."/>
            <person name="Duangmal K."/>
        </authorList>
    </citation>
    <scope>NUCLEOTIDE SEQUENCE [LARGE SCALE GENOMIC DNA]</scope>
    <source>
        <strain evidence="2 3">DW7H6</strain>
    </source>
</reference>
<evidence type="ECO:0000313" key="3">
    <source>
        <dbReference type="Proteomes" id="UP001300763"/>
    </source>
</evidence>
<dbReference type="Proteomes" id="UP001300763">
    <property type="component" value="Unassembled WGS sequence"/>
</dbReference>
<gene>
    <name evidence="2" type="ORF">PGB27_21130</name>
</gene>
<dbReference type="InterPro" id="IPR029149">
    <property type="entry name" value="Creatin/AminoP/Spt16_N"/>
</dbReference>
<feature type="domain" description="Peptidase M24" evidence="1">
    <location>
        <begin position="169"/>
        <end position="373"/>
    </location>
</feature>
<dbReference type="CDD" id="cd01066">
    <property type="entry name" value="APP_MetAP"/>
    <property type="match status" value="1"/>
</dbReference>
<accession>A0ABT5SYB7</accession>
<name>A0ABT5SYB7_9PSEU</name>
<dbReference type="InterPro" id="IPR050659">
    <property type="entry name" value="Peptidase_M24B"/>
</dbReference>
<dbReference type="RefSeq" id="WP_274202371.1">
    <property type="nucleotide sequence ID" value="NZ_JAQZAO010000009.1"/>
</dbReference>
<dbReference type="InterPro" id="IPR000994">
    <property type="entry name" value="Pept_M24"/>
</dbReference>
<sequence length="389" mass="42200">MSVDVDLRELGAERLARAQASLRAHDLPAALLFDPGNVRYVTSDGSYLVANLHVSYRWALAFAEHAPILWEPAESIPLARSRFDGEVRPTTSFTFFGSGDRSGEHARTAMTEVRDELRARGLADAPLGIDRAESVVFLALADLGVRVVDAVGALEVARAVKTDPELAIHRENARLTDEAVGRFLEHLEPGRTERELWARLMYECFTTGGMHSESRLLCSGPRTNPWMQEATGRVVRGGEAVAFDTDLVGPHGYLTDISRTYVCGDAAPSTELRDVYQAAYGFVHAAIPEFRSGRSFAELGELLGPRLPAEYRAQRYPFLAHGCGAADEYPAIVVDGHHGGVLEPGMVISVEGYMGRVGGAAGAKYEEQIVITDGAPELISSAPAEPRLL</sequence>
<dbReference type="Pfam" id="PF00557">
    <property type="entry name" value="Peptidase_M24"/>
    <property type="match status" value="1"/>
</dbReference>
<proteinExistence type="predicted"/>
<dbReference type="SUPFAM" id="SSF55920">
    <property type="entry name" value="Creatinase/aminopeptidase"/>
    <property type="match status" value="1"/>
</dbReference>
<dbReference type="EMBL" id="JAQZAO010000009">
    <property type="protein sequence ID" value="MDD7967852.1"/>
    <property type="molecule type" value="Genomic_DNA"/>
</dbReference>
<dbReference type="PANTHER" id="PTHR46112">
    <property type="entry name" value="AMINOPEPTIDASE"/>
    <property type="match status" value="1"/>
</dbReference>
<evidence type="ECO:0000313" key="2">
    <source>
        <dbReference type="EMBL" id="MDD7967852.1"/>
    </source>
</evidence>
<dbReference type="PANTHER" id="PTHR46112:SF2">
    <property type="entry name" value="XAA-PRO AMINOPEPTIDASE P-RELATED"/>
    <property type="match status" value="1"/>
</dbReference>